<keyword evidence="4" id="KW-0443">Lipid metabolism</keyword>
<dbReference type="CDD" id="cd12119">
    <property type="entry name" value="ttLC_FACS_AlkK_like"/>
    <property type="match status" value="1"/>
</dbReference>
<evidence type="ECO:0000256" key="2">
    <source>
        <dbReference type="ARBA" id="ARBA00022598"/>
    </source>
</evidence>
<name>A9UNU8_MONBE</name>
<dbReference type="EMBL" id="CH991543">
    <property type="protein sequence ID" value="EDQ92763.1"/>
    <property type="molecule type" value="Genomic_DNA"/>
</dbReference>
<dbReference type="FunFam" id="3.30.300.30:FF:000008">
    <property type="entry name" value="2,3-dihydroxybenzoate-AMP ligase"/>
    <property type="match status" value="1"/>
</dbReference>
<evidence type="ECO:0000313" key="7">
    <source>
        <dbReference type="EMBL" id="EDQ92763.1"/>
    </source>
</evidence>
<evidence type="ECO:0000259" key="6">
    <source>
        <dbReference type="Pfam" id="PF13193"/>
    </source>
</evidence>
<dbReference type="KEGG" id="mbr:MONBRDRAFT_30730"/>
<keyword evidence="2" id="KW-0436">Ligase</keyword>
<dbReference type="GO" id="GO:0006631">
    <property type="term" value="P:fatty acid metabolic process"/>
    <property type="evidence" value="ECO:0007669"/>
    <property type="project" value="UniProtKB-KW"/>
</dbReference>
<protein>
    <submittedName>
        <fullName evidence="7">Uncharacterized protein</fullName>
    </submittedName>
</protein>
<dbReference type="InterPro" id="IPR000873">
    <property type="entry name" value="AMP-dep_synth/lig_dom"/>
</dbReference>
<dbReference type="InterPro" id="IPR020845">
    <property type="entry name" value="AMP-binding_CS"/>
</dbReference>
<reference evidence="7 8" key="1">
    <citation type="journal article" date="2008" name="Nature">
        <title>The genome of the choanoflagellate Monosiga brevicollis and the origin of metazoans.</title>
        <authorList>
            <consortium name="JGI Sequencing"/>
            <person name="King N."/>
            <person name="Westbrook M.J."/>
            <person name="Young S.L."/>
            <person name="Kuo A."/>
            <person name="Abedin M."/>
            <person name="Chapman J."/>
            <person name="Fairclough S."/>
            <person name="Hellsten U."/>
            <person name="Isogai Y."/>
            <person name="Letunic I."/>
            <person name="Marr M."/>
            <person name="Pincus D."/>
            <person name="Putnam N."/>
            <person name="Rokas A."/>
            <person name="Wright K.J."/>
            <person name="Zuzow R."/>
            <person name="Dirks W."/>
            <person name="Good M."/>
            <person name="Goodstein D."/>
            <person name="Lemons D."/>
            <person name="Li W."/>
            <person name="Lyons J.B."/>
            <person name="Morris A."/>
            <person name="Nichols S."/>
            <person name="Richter D.J."/>
            <person name="Salamov A."/>
            <person name="Bork P."/>
            <person name="Lim W.A."/>
            <person name="Manning G."/>
            <person name="Miller W.T."/>
            <person name="McGinnis W."/>
            <person name="Shapiro H."/>
            <person name="Tjian R."/>
            <person name="Grigoriev I.V."/>
            <person name="Rokhsar D."/>
        </authorList>
    </citation>
    <scope>NUCLEOTIDE SEQUENCE [LARGE SCALE GENOMIC DNA]</scope>
    <source>
        <strain evidence="8">MX1 / ATCC 50154</strain>
    </source>
</reference>
<dbReference type="AlphaFoldDB" id="A9UNU8"/>
<dbReference type="PANTHER" id="PTHR43859:SF4">
    <property type="entry name" value="BUTANOATE--COA LIGASE AAE1-RELATED"/>
    <property type="match status" value="1"/>
</dbReference>
<accession>A9UNU8</accession>
<dbReference type="InParanoid" id="A9UNU8"/>
<gene>
    <name evidence="7" type="ORF">MONBRDRAFT_30730</name>
</gene>
<keyword evidence="8" id="KW-1185">Reference proteome</keyword>
<keyword evidence="3" id="KW-0276">Fatty acid metabolism</keyword>
<dbReference type="Gene3D" id="3.40.50.12780">
    <property type="entry name" value="N-terminal domain of ligase-like"/>
    <property type="match status" value="1"/>
</dbReference>
<dbReference type="SUPFAM" id="SSF56801">
    <property type="entry name" value="Acetyl-CoA synthetase-like"/>
    <property type="match status" value="1"/>
</dbReference>
<dbReference type="FunCoup" id="A9UNU8">
    <property type="interactions" value="311"/>
</dbReference>
<evidence type="ECO:0000256" key="4">
    <source>
        <dbReference type="ARBA" id="ARBA00023098"/>
    </source>
</evidence>
<dbReference type="Pfam" id="PF00501">
    <property type="entry name" value="AMP-binding"/>
    <property type="match status" value="1"/>
</dbReference>
<dbReference type="Proteomes" id="UP000001357">
    <property type="component" value="Unassembled WGS sequence"/>
</dbReference>
<dbReference type="GeneID" id="5887846"/>
<dbReference type="OMA" id="MFIAMQN"/>
<dbReference type="InterPro" id="IPR025110">
    <property type="entry name" value="AMP-bd_C"/>
</dbReference>
<evidence type="ECO:0000256" key="3">
    <source>
        <dbReference type="ARBA" id="ARBA00022832"/>
    </source>
</evidence>
<feature type="domain" description="AMP-dependent synthetase/ligase" evidence="5">
    <location>
        <begin position="55"/>
        <end position="428"/>
    </location>
</feature>
<evidence type="ECO:0000313" key="8">
    <source>
        <dbReference type="Proteomes" id="UP000001357"/>
    </source>
</evidence>
<comment type="similarity">
    <text evidence="1">Belongs to the ATP-dependent AMP-binding enzyme family.</text>
</comment>
<dbReference type="GO" id="GO:0016405">
    <property type="term" value="F:CoA-ligase activity"/>
    <property type="evidence" value="ECO:0000318"/>
    <property type="project" value="GO_Central"/>
</dbReference>
<evidence type="ECO:0000259" key="5">
    <source>
        <dbReference type="Pfam" id="PF00501"/>
    </source>
</evidence>
<dbReference type="InterPro" id="IPR045851">
    <property type="entry name" value="AMP-bd_C_sf"/>
</dbReference>
<dbReference type="NCBIfam" id="NF004837">
    <property type="entry name" value="PRK06187.1"/>
    <property type="match status" value="1"/>
</dbReference>
<dbReference type="eggNOG" id="KOG1176">
    <property type="taxonomic scope" value="Eukaryota"/>
</dbReference>
<dbReference type="InterPro" id="IPR042099">
    <property type="entry name" value="ANL_N_sf"/>
</dbReference>
<dbReference type="RefSeq" id="XP_001742525.1">
    <property type="nucleotide sequence ID" value="XM_001742473.1"/>
</dbReference>
<evidence type="ECO:0000256" key="1">
    <source>
        <dbReference type="ARBA" id="ARBA00006432"/>
    </source>
</evidence>
<proteinExistence type="inferred from homology"/>
<dbReference type="Pfam" id="PF13193">
    <property type="entry name" value="AMP-binding_C"/>
    <property type="match status" value="1"/>
</dbReference>
<organism evidence="7 8">
    <name type="scientific">Monosiga brevicollis</name>
    <name type="common">Choanoflagellate</name>
    <dbReference type="NCBI Taxonomy" id="81824"/>
    <lineage>
        <taxon>Eukaryota</taxon>
        <taxon>Choanoflagellata</taxon>
        <taxon>Craspedida</taxon>
        <taxon>Salpingoecidae</taxon>
        <taxon>Monosiga</taxon>
    </lineage>
</organism>
<dbReference type="Gene3D" id="3.30.300.30">
    <property type="match status" value="1"/>
</dbReference>
<dbReference type="STRING" id="81824.A9UNU8"/>
<sequence>MAALSKSLALTRALPATASILARRTVYVMSPRDNFMSDYQLTLPSFTRRAEQLFGHKTVTSDCGDRVDVTTYADYVKSCRKVGGILEELGIGQGHRVASFAWNNINHLELWYGVPNASRVLHTLNIRLFAEQITYVVNHAENEAIFVDKSLFKLLWPLVDTFKTVKHIIVMDDGVPGDLPDDPRILNYEELKASVPEVEFDVKDERMPASMCYTSGTTGMPKAVVYTHRSQYLHTMGILSADSLGVRETDCVLPVVPMFHANGWGLPFATVAVGSDLVFPSRNMTPKHLAMLMEKYKVTIAAGVPTIWMGVLPELKGRDLSALRGIPVGGSAVPLSLSKAYEKATGLPIMQAWGMTETSPLGSVCSISSKHANAPQETIDHLRQSIGYPVVGVDMRIANLETGEDLPWDGETTGELEVRGPWIASSYYNPDQPADNFKADDWMATGDVAAISEDGYVYISDRSKDLIKSGGEWIGSVEVENIIMSHPKVKEAAVVAVRSKRWMERPMACVVLADDEELTHEELIEFLEPRMAKWWLPDVTVFVDEIPKTSVGKFSKKDLRKQFEHVVVA</sequence>
<feature type="domain" description="AMP-binding enzyme C-terminal" evidence="6">
    <location>
        <begin position="478"/>
        <end position="553"/>
    </location>
</feature>
<dbReference type="PANTHER" id="PTHR43859">
    <property type="entry name" value="ACYL-ACTIVATING ENZYME"/>
    <property type="match status" value="1"/>
</dbReference>
<dbReference type="PROSITE" id="PS00455">
    <property type="entry name" value="AMP_BINDING"/>
    <property type="match status" value="1"/>
</dbReference>